<dbReference type="EMBL" id="BAABME010011708">
    <property type="protein sequence ID" value="GAA0184182.1"/>
    <property type="molecule type" value="Genomic_DNA"/>
</dbReference>
<reference evidence="1 2" key="1">
    <citation type="submission" date="2024-01" db="EMBL/GenBank/DDBJ databases">
        <title>The complete chloroplast genome sequence of Lithospermum erythrorhizon: insights into the phylogenetic relationship among Boraginaceae species and the maternal lineages of purple gromwells.</title>
        <authorList>
            <person name="Okada T."/>
            <person name="Watanabe K."/>
        </authorList>
    </citation>
    <scope>NUCLEOTIDE SEQUENCE [LARGE SCALE GENOMIC DNA]</scope>
</reference>
<evidence type="ECO:0000313" key="2">
    <source>
        <dbReference type="Proteomes" id="UP001454036"/>
    </source>
</evidence>
<gene>
    <name evidence="1" type="ORF">LIER_31470</name>
</gene>
<protein>
    <submittedName>
        <fullName evidence="1">Uncharacterized protein</fullName>
    </submittedName>
</protein>
<organism evidence="1 2">
    <name type="scientific">Lithospermum erythrorhizon</name>
    <name type="common">Purple gromwell</name>
    <name type="synonym">Lithospermum officinale var. erythrorhizon</name>
    <dbReference type="NCBI Taxonomy" id="34254"/>
    <lineage>
        <taxon>Eukaryota</taxon>
        <taxon>Viridiplantae</taxon>
        <taxon>Streptophyta</taxon>
        <taxon>Embryophyta</taxon>
        <taxon>Tracheophyta</taxon>
        <taxon>Spermatophyta</taxon>
        <taxon>Magnoliopsida</taxon>
        <taxon>eudicotyledons</taxon>
        <taxon>Gunneridae</taxon>
        <taxon>Pentapetalae</taxon>
        <taxon>asterids</taxon>
        <taxon>lamiids</taxon>
        <taxon>Boraginales</taxon>
        <taxon>Boraginaceae</taxon>
        <taxon>Boraginoideae</taxon>
        <taxon>Lithospermeae</taxon>
        <taxon>Lithospermum</taxon>
    </lineage>
</organism>
<dbReference type="AlphaFoldDB" id="A0AAV3RUW0"/>
<evidence type="ECO:0000313" key="1">
    <source>
        <dbReference type="EMBL" id="GAA0184182.1"/>
    </source>
</evidence>
<accession>A0AAV3RUW0</accession>
<proteinExistence type="predicted"/>
<dbReference type="Proteomes" id="UP001454036">
    <property type="component" value="Unassembled WGS sequence"/>
</dbReference>
<sequence>MDSGVREVLSRVEGVLIISSVAGMAGRGGCPATLPGGFRVSTQQRPYLEEENVQRPVYYVNWVMRGAETRYPFTETQTILRGTSGGSHSGSTSATDIGEAKPLWIDSQVGYRAG</sequence>
<comment type="caution">
    <text evidence="1">The sequence shown here is derived from an EMBL/GenBank/DDBJ whole genome shotgun (WGS) entry which is preliminary data.</text>
</comment>
<keyword evidence="2" id="KW-1185">Reference proteome</keyword>
<name>A0AAV3RUW0_LITER</name>